<evidence type="ECO:0008006" key="3">
    <source>
        <dbReference type="Google" id="ProtNLM"/>
    </source>
</evidence>
<proteinExistence type="predicted"/>
<dbReference type="NCBIfam" id="TIGR01445">
    <property type="entry name" value="intein_Nterm"/>
    <property type="match status" value="1"/>
</dbReference>
<name>A0A3S9V6P1_9BACL</name>
<dbReference type="Proteomes" id="UP000270678">
    <property type="component" value="Chromosome"/>
</dbReference>
<evidence type="ECO:0000313" key="1">
    <source>
        <dbReference type="EMBL" id="AZS18191.1"/>
    </source>
</evidence>
<dbReference type="InterPro" id="IPR006141">
    <property type="entry name" value="Intein_N"/>
</dbReference>
<keyword evidence="2" id="KW-1185">Reference proteome</keyword>
<reference evidence="2" key="1">
    <citation type="submission" date="2018-12" db="EMBL/GenBank/DDBJ databases">
        <title>Complete genome sequence of Paenibacillus sp. MBLB1234.</title>
        <authorList>
            <person name="Nam Y.-D."/>
            <person name="Kang J."/>
            <person name="Chung W.-H."/>
            <person name="Park Y.S."/>
        </authorList>
    </citation>
    <scope>NUCLEOTIDE SEQUENCE [LARGE SCALE GENOMIC DNA]</scope>
    <source>
        <strain evidence="2">MBLB1234</strain>
    </source>
</reference>
<dbReference type="EMBL" id="CP034346">
    <property type="protein sequence ID" value="AZS18191.1"/>
    <property type="molecule type" value="Genomic_DNA"/>
</dbReference>
<dbReference type="SUPFAM" id="SSF51294">
    <property type="entry name" value="Hedgehog/intein (Hint) domain"/>
    <property type="match status" value="1"/>
</dbReference>
<dbReference type="InterPro" id="IPR036844">
    <property type="entry name" value="Hint_dom_sf"/>
</dbReference>
<dbReference type="AlphaFoldDB" id="A0A3S9V6P1"/>
<organism evidence="1 2">
    <name type="scientific">Paenibacillus lutimineralis</name>
    <dbReference type="NCBI Taxonomy" id="2707005"/>
    <lineage>
        <taxon>Bacteria</taxon>
        <taxon>Bacillati</taxon>
        <taxon>Bacillota</taxon>
        <taxon>Bacilli</taxon>
        <taxon>Bacillales</taxon>
        <taxon>Paenibacillaceae</taxon>
        <taxon>Paenibacillus</taxon>
    </lineage>
</organism>
<protein>
    <recommendedName>
        <fullName evidence="3">Hint domain-containing protein</fullName>
    </recommendedName>
</protein>
<dbReference type="PROSITE" id="PS50817">
    <property type="entry name" value="INTEIN_N_TER"/>
    <property type="match status" value="1"/>
</dbReference>
<accession>A0A3S9V6P1</accession>
<gene>
    <name evidence="1" type="ORF">EI981_08050</name>
</gene>
<dbReference type="Pfam" id="PF07591">
    <property type="entry name" value="PT-HINT"/>
    <property type="match status" value="1"/>
</dbReference>
<dbReference type="OrthoDB" id="2666939at2"/>
<dbReference type="KEGG" id="plut:EI981_08050"/>
<evidence type="ECO:0000313" key="2">
    <source>
        <dbReference type="Proteomes" id="UP000270678"/>
    </source>
</evidence>
<dbReference type="GO" id="GO:0016539">
    <property type="term" value="P:intein-mediated protein splicing"/>
    <property type="evidence" value="ECO:0007669"/>
    <property type="project" value="InterPro"/>
</dbReference>
<dbReference type="Gene3D" id="2.170.16.10">
    <property type="entry name" value="Hedgehog/Intein (Hint) domain"/>
    <property type="match status" value="1"/>
</dbReference>
<sequence length="82" mass="9238">MECNCFTVGTKILTDEGEKPIEDIEVGNKVLAKDEHNPDGELAYKEVTALYRNQRDDIINLDVGNQIIETTDNHSFWVEGKG</sequence>